<feature type="compositionally biased region" description="Acidic residues" evidence="1">
    <location>
        <begin position="257"/>
        <end position="268"/>
    </location>
</feature>
<feature type="compositionally biased region" description="Basic and acidic residues" evidence="1">
    <location>
        <begin position="144"/>
        <end position="163"/>
    </location>
</feature>
<dbReference type="PANTHER" id="PTHR34194:SF2">
    <property type="entry name" value="F14J8.16 PROTEIN"/>
    <property type="match status" value="1"/>
</dbReference>
<gene>
    <name evidence="2" type="ORF">L1049_026432</name>
</gene>
<name>A0AAP0NEY6_LIQFO</name>
<dbReference type="EMBL" id="JBBPBK010000014">
    <property type="protein sequence ID" value="KAK9270846.1"/>
    <property type="molecule type" value="Genomic_DNA"/>
</dbReference>
<sequence>MGPPKKSGSRVILEDSDFAYDMRLERRWRRRSVANNNFKPKSYSRTVKKTIDDVEKREGMVDKDYAFFLSDFGEYKGGKSSEEDDTDPQYAMFLKHFREDGKSYVLDIIIDDDISILMKYEEEDGLDDELKRKTSQTRKNVPSGEKKGTPNDLRSVRRNEKMETPGNLRNASSNERKSLVVEKKKKSEVRNLVSCRTNRPSSQKPGPKVPCSPNPESKHGTGYDTVDQSYEVFLKCLKLDGDVLVLTTEDGKQCKYEEDDESSSESDSEIAVTDSAPQCDQGKYTPFVTSKVFVSSCIGSPDRSSCSQFREKLMDILSMPYDQKEYEELMREASLKKPVERHRELRGGIKSYSMRETKGLSYLEHYTGKLDIMH</sequence>
<protein>
    <submittedName>
        <fullName evidence="2">Uncharacterized protein</fullName>
    </submittedName>
</protein>
<feature type="region of interest" description="Disordered" evidence="1">
    <location>
        <begin position="126"/>
        <end position="223"/>
    </location>
</feature>
<dbReference type="PANTHER" id="PTHR34194">
    <property type="entry name" value="F14J8.16 PROTEIN"/>
    <property type="match status" value="1"/>
</dbReference>
<proteinExistence type="predicted"/>
<feature type="region of interest" description="Disordered" evidence="1">
    <location>
        <begin position="253"/>
        <end position="277"/>
    </location>
</feature>
<organism evidence="2 3">
    <name type="scientific">Liquidambar formosana</name>
    <name type="common">Formosan gum</name>
    <dbReference type="NCBI Taxonomy" id="63359"/>
    <lineage>
        <taxon>Eukaryota</taxon>
        <taxon>Viridiplantae</taxon>
        <taxon>Streptophyta</taxon>
        <taxon>Embryophyta</taxon>
        <taxon>Tracheophyta</taxon>
        <taxon>Spermatophyta</taxon>
        <taxon>Magnoliopsida</taxon>
        <taxon>eudicotyledons</taxon>
        <taxon>Gunneridae</taxon>
        <taxon>Pentapetalae</taxon>
        <taxon>Saxifragales</taxon>
        <taxon>Altingiaceae</taxon>
        <taxon>Liquidambar</taxon>
    </lineage>
</organism>
<reference evidence="2 3" key="1">
    <citation type="journal article" date="2024" name="Plant J.">
        <title>Genome sequences and population genomics reveal climatic adaptation and genomic divergence between two closely related sweetgum species.</title>
        <authorList>
            <person name="Xu W.Q."/>
            <person name="Ren C.Q."/>
            <person name="Zhang X.Y."/>
            <person name="Comes H.P."/>
            <person name="Liu X.H."/>
            <person name="Li Y.G."/>
            <person name="Kettle C.J."/>
            <person name="Jalonen R."/>
            <person name="Gaisberger H."/>
            <person name="Ma Y.Z."/>
            <person name="Qiu Y.X."/>
        </authorList>
    </citation>
    <scope>NUCLEOTIDE SEQUENCE [LARGE SCALE GENOMIC DNA]</scope>
    <source>
        <strain evidence="2">Hangzhou</strain>
    </source>
</reference>
<keyword evidence="3" id="KW-1185">Reference proteome</keyword>
<evidence type="ECO:0000313" key="2">
    <source>
        <dbReference type="EMBL" id="KAK9270846.1"/>
    </source>
</evidence>
<evidence type="ECO:0000256" key="1">
    <source>
        <dbReference type="SAM" id="MobiDB-lite"/>
    </source>
</evidence>
<accession>A0AAP0NEY6</accession>
<comment type="caution">
    <text evidence="2">The sequence shown here is derived from an EMBL/GenBank/DDBJ whole genome shotgun (WGS) entry which is preliminary data.</text>
</comment>
<evidence type="ECO:0000313" key="3">
    <source>
        <dbReference type="Proteomes" id="UP001415857"/>
    </source>
</evidence>
<dbReference type="AlphaFoldDB" id="A0AAP0NEY6"/>
<dbReference type="Proteomes" id="UP001415857">
    <property type="component" value="Unassembled WGS sequence"/>
</dbReference>
<feature type="compositionally biased region" description="Polar residues" evidence="1">
    <location>
        <begin position="194"/>
        <end position="204"/>
    </location>
</feature>